<feature type="domain" description="Gfo/Idh/MocA-like oxidoreductase bacterial type C-terminal" evidence="1">
    <location>
        <begin position="27"/>
        <end position="108"/>
    </location>
</feature>
<comment type="caution">
    <text evidence="2">The sequence shown here is derived from an EMBL/GenBank/DDBJ whole genome shotgun (WGS) entry which is preliminary data.</text>
</comment>
<reference evidence="2" key="1">
    <citation type="journal article" date="2014" name="Front. Microbiol.">
        <title>High frequency of phylogenetically diverse reductive dehalogenase-homologous genes in deep subseafloor sedimentary metagenomes.</title>
        <authorList>
            <person name="Kawai M."/>
            <person name="Futagami T."/>
            <person name="Toyoda A."/>
            <person name="Takaki Y."/>
            <person name="Nishi S."/>
            <person name="Hori S."/>
            <person name="Arai W."/>
            <person name="Tsubouchi T."/>
            <person name="Morono Y."/>
            <person name="Uchiyama I."/>
            <person name="Ito T."/>
            <person name="Fujiyama A."/>
            <person name="Inagaki F."/>
            <person name="Takami H."/>
        </authorList>
    </citation>
    <scope>NUCLEOTIDE SEQUENCE</scope>
    <source>
        <strain evidence="2">Expedition CK06-06</strain>
    </source>
</reference>
<dbReference type="PANTHER" id="PTHR43818">
    <property type="entry name" value="BCDNA.GH03377"/>
    <property type="match status" value="1"/>
</dbReference>
<sequence length="262" mass="29353">MLKEWLEDGAIGDVKEVYGWTDRPVGGNPWSDFAVKARSKDTPPVPESLNWDLWLGPVAHRPYHPDYHPRKWRAWVDFGTGALGDMGCHILDPAFWALDLGAPESVQATSTHWQEEVSSETFPRASIVRFKFPARGKRPPVKLTWSDGRLLPPVPEVFEPGRKFPPSGALLIGEKGTIMHESHGASGLRIVPEVQMKEYATRLPKEKYPRVGKGVRHEHDWLRACKGGVPCCSPFEYGAALTEMALLGMVAIRGKNQLLKWD</sequence>
<name>X1M9R0_9ZZZZ</name>
<accession>X1M9R0</accession>
<feature type="non-terminal residue" evidence="2">
    <location>
        <position position="262"/>
    </location>
</feature>
<organism evidence="2">
    <name type="scientific">marine sediment metagenome</name>
    <dbReference type="NCBI Taxonomy" id="412755"/>
    <lineage>
        <taxon>unclassified sequences</taxon>
        <taxon>metagenomes</taxon>
        <taxon>ecological metagenomes</taxon>
    </lineage>
</organism>
<dbReference type="SUPFAM" id="SSF55347">
    <property type="entry name" value="Glyceraldehyde-3-phosphate dehydrogenase-like, C-terminal domain"/>
    <property type="match status" value="1"/>
</dbReference>
<gene>
    <name evidence="2" type="ORF">S06H3_36076</name>
</gene>
<proteinExistence type="predicted"/>
<dbReference type="Gene3D" id="3.30.360.10">
    <property type="entry name" value="Dihydrodipicolinate Reductase, domain 2"/>
    <property type="match status" value="1"/>
</dbReference>
<dbReference type="InterPro" id="IPR043906">
    <property type="entry name" value="Gfo/Idh/MocA_OxRdtase_bact_C"/>
</dbReference>
<protein>
    <recommendedName>
        <fullName evidence="1">Gfo/Idh/MocA-like oxidoreductase bacterial type C-terminal domain-containing protein</fullName>
    </recommendedName>
</protein>
<dbReference type="Pfam" id="PF19051">
    <property type="entry name" value="GFO_IDH_MocA_C2"/>
    <property type="match status" value="1"/>
</dbReference>
<evidence type="ECO:0000313" key="2">
    <source>
        <dbReference type="EMBL" id="GAI27993.1"/>
    </source>
</evidence>
<evidence type="ECO:0000259" key="1">
    <source>
        <dbReference type="Pfam" id="PF19051"/>
    </source>
</evidence>
<dbReference type="AlphaFoldDB" id="X1M9R0"/>
<dbReference type="PANTHER" id="PTHR43818:SF10">
    <property type="entry name" value="NADH-DEPENDENT DEHYDROGENASE-RELATED"/>
    <property type="match status" value="1"/>
</dbReference>
<dbReference type="EMBL" id="BARV01021821">
    <property type="protein sequence ID" value="GAI27993.1"/>
    <property type="molecule type" value="Genomic_DNA"/>
</dbReference>
<dbReference type="InterPro" id="IPR050463">
    <property type="entry name" value="Gfo/Idh/MocA_oxidrdct_glycsds"/>
</dbReference>